<accession>A0A4C1ZHW4</accession>
<gene>
    <name evidence="2" type="ORF">EVAR_67692_1</name>
</gene>
<dbReference type="EMBL" id="BGZK01001932">
    <property type="protein sequence ID" value="GBP88431.1"/>
    <property type="molecule type" value="Genomic_DNA"/>
</dbReference>
<reference evidence="2 3" key="1">
    <citation type="journal article" date="2019" name="Commun. Biol.">
        <title>The bagworm genome reveals a unique fibroin gene that provides high tensile strength.</title>
        <authorList>
            <person name="Kono N."/>
            <person name="Nakamura H."/>
            <person name="Ohtoshi R."/>
            <person name="Tomita M."/>
            <person name="Numata K."/>
            <person name="Arakawa K."/>
        </authorList>
    </citation>
    <scope>NUCLEOTIDE SEQUENCE [LARGE SCALE GENOMIC DNA]</scope>
</reference>
<evidence type="ECO:0000313" key="3">
    <source>
        <dbReference type="Proteomes" id="UP000299102"/>
    </source>
</evidence>
<dbReference type="Proteomes" id="UP000299102">
    <property type="component" value="Unassembled WGS sequence"/>
</dbReference>
<dbReference type="AlphaFoldDB" id="A0A4C1ZHW4"/>
<feature type="region of interest" description="Disordered" evidence="1">
    <location>
        <begin position="53"/>
        <end position="83"/>
    </location>
</feature>
<protein>
    <submittedName>
        <fullName evidence="2">Uncharacterized protein</fullName>
    </submittedName>
</protein>
<proteinExistence type="predicted"/>
<organism evidence="2 3">
    <name type="scientific">Eumeta variegata</name>
    <name type="common">Bagworm moth</name>
    <name type="synonym">Eumeta japonica</name>
    <dbReference type="NCBI Taxonomy" id="151549"/>
    <lineage>
        <taxon>Eukaryota</taxon>
        <taxon>Metazoa</taxon>
        <taxon>Ecdysozoa</taxon>
        <taxon>Arthropoda</taxon>
        <taxon>Hexapoda</taxon>
        <taxon>Insecta</taxon>
        <taxon>Pterygota</taxon>
        <taxon>Neoptera</taxon>
        <taxon>Endopterygota</taxon>
        <taxon>Lepidoptera</taxon>
        <taxon>Glossata</taxon>
        <taxon>Ditrysia</taxon>
        <taxon>Tineoidea</taxon>
        <taxon>Psychidae</taxon>
        <taxon>Oiketicinae</taxon>
        <taxon>Eumeta</taxon>
    </lineage>
</organism>
<keyword evidence="3" id="KW-1185">Reference proteome</keyword>
<name>A0A4C1ZHW4_EUMVA</name>
<evidence type="ECO:0000256" key="1">
    <source>
        <dbReference type="SAM" id="MobiDB-lite"/>
    </source>
</evidence>
<evidence type="ECO:0000313" key="2">
    <source>
        <dbReference type="EMBL" id="GBP88431.1"/>
    </source>
</evidence>
<comment type="caution">
    <text evidence="2">The sequence shown here is derived from an EMBL/GenBank/DDBJ whole genome shotgun (WGS) entry which is preliminary data.</text>
</comment>
<sequence length="83" mass="8800">MDVEKNAFLRGVGTAVSAVSIIRGPSSTEAPTCVYFVSDFAVSIKAFDAALSSSRLPKRPPDRDGGSIAHTLARARPPPDRDK</sequence>